<dbReference type="OrthoDB" id="1523452at2"/>
<dbReference type="Proteomes" id="UP000290545">
    <property type="component" value="Unassembled WGS sequence"/>
</dbReference>
<comment type="caution">
    <text evidence="1">The sequence shown here is derived from an EMBL/GenBank/DDBJ whole genome shotgun (WGS) entry which is preliminary data.</text>
</comment>
<sequence length="206" mass="24344">MESEKVLITDNQYFPCISLIKMWFEYSYVEIEACDTYQKNSFRNRCIIAGSNGLINLSVPLEKGRDQKASYRDIKIAWQDKWNVQHWRSITSCYRRAPYFDFYAGSVESLLQKRHVYLFDLNLEIAAWIQKLFKTTASVKLTDNFVQEYNPAVMADFRNYWRPSNFRNHTGNLPRYFQLFEDRNGFQPNLSIIDLLFCAGPKALIP</sequence>
<dbReference type="EMBL" id="SDHZ01000001">
    <property type="protein sequence ID" value="RXK86245.1"/>
    <property type="molecule type" value="Genomic_DNA"/>
</dbReference>
<reference evidence="1 2" key="1">
    <citation type="submission" date="2019-01" db="EMBL/GenBank/DDBJ databases">
        <title>Filimonas sp. strain TTM-71.</title>
        <authorList>
            <person name="Chen W.-M."/>
        </authorList>
    </citation>
    <scope>NUCLEOTIDE SEQUENCE [LARGE SCALE GENOMIC DNA]</scope>
    <source>
        <strain evidence="1 2">TTM-71</strain>
    </source>
</reference>
<dbReference type="RefSeq" id="WP_129001995.1">
    <property type="nucleotide sequence ID" value="NZ_SDHZ01000001.1"/>
</dbReference>
<evidence type="ECO:0008006" key="3">
    <source>
        <dbReference type="Google" id="ProtNLM"/>
    </source>
</evidence>
<keyword evidence="2" id="KW-1185">Reference proteome</keyword>
<evidence type="ECO:0000313" key="2">
    <source>
        <dbReference type="Proteomes" id="UP000290545"/>
    </source>
</evidence>
<evidence type="ECO:0000313" key="1">
    <source>
        <dbReference type="EMBL" id="RXK86245.1"/>
    </source>
</evidence>
<dbReference type="AlphaFoldDB" id="A0A4Q1DBS9"/>
<accession>A0A4Q1DBS9</accession>
<organism evidence="1 2">
    <name type="scientific">Filimonas effusa</name>
    <dbReference type="NCBI Taxonomy" id="2508721"/>
    <lineage>
        <taxon>Bacteria</taxon>
        <taxon>Pseudomonadati</taxon>
        <taxon>Bacteroidota</taxon>
        <taxon>Chitinophagia</taxon>
        <taxon>Chitinophagales</taxon>
        <taxon>Chitinophagaceae</taxon>
        <taxon>Filimonas</taxon>
    </lineage>
</organism>
<dbReference type="InterPro" id="IPR014985">
    <property type="entry name" value="WbqC"/>
</dbReference>
<name>A0A4Q1DBS9_9BACT</name>
<dbReference type="Pfam" id="PF08889">
    <property type="entry name" value="WbqC"/>
    <property type="match status" value="1"/>
</dbReference>
<proteinExistence type="predicted"/>
<protein>
    <recommendedName>
        <fullName evidence="3">WbqC family protein</fullName>
    </recommendedName>
</protein>
<gene>
    <name evidence="1" type="ORF">ESB13_05405</name>
</gene>